<evidence type="ECO:0008006" key="3">
    <source>
        <dbReference type="Google" id="ProtNLM"/>
    </source>
</evidence>
<comment type="caution">
    <text evidence="1">The sequence shown here is derived from an EMBL/GenBank/DDBJ whole genome shotgun (WGS) entry which is preliminary data.</text>
</comment>
<proteinExistence type="predicted"/>
<dbReference type="RefSeq" id="WP_320508576.1">
    <property type="nucleotide sequence ID" value="NZ_JAXCLW010000002.1"/>
</dbReference>
<organism evidence="1 2">
    <name type="scientific">Dongia soli</name>
    <dbReference type="NCBI Taxonomy" id="600628"/>
    <lineage>
        <taxon>Bacteria</taxon>
        <taxon>Pseudomonadati</taxon>
        <taxon>Pseudomonadota</taxon>
        <taxon>Alphaproteobacteria</taxon>
        <taxon>Rhodospirillales</taxon>
        <taxon>Dongiaceae</taxon>
        <taxon>Dongia</taxon>
    </lineage>
</organism>
<keyword evidence="2" id="KW-1185">Reference proteome</keyword>
<reference evidence="1 2" key="1">
    <citation type="journal article" date="2016" name="Antonie Van Leeuwenhoek">
        <title>Dongia soli sp. nov., isolated from soil from Dokdo, Korea.</title>
        <authorList>
            <person name="Kim D.U."/>
            <person name="Lee H."/>
            <person name="Kim H."/>
            <person name="Kim S.G."/>
            <person name="Ka J.O."/>
        </authorList>
    </citation>
    <scope>NUCLEOTIDE SEQUENCE [LARGE SCALE GENOMIC DNA]</scope>
    <source>
        <strain evidence="1 2">D78</strain>
    </source>
</reference>
<dbReference type="Gene3D" id="3.60.15.10">
    <property type="entry name" value="Ribonuclease Z/Hydroxyacylglutathione hydrolase-like"/>
    <property type="match status" value="1"/>
</dbReference>
<dbReference type="SUPFAM" id="SSF56281">
    <property type="entry name" value="Metallo-hydrolase/oxidoreductase"/>
    <property type="match status" value="1"/>
</dbReference>
<name>A0ABU5EC17_9PROT</name>
<gene>
    <name evidence="1" type="ORF">SMD27_11880</name>
</gene>
<evidence type="ECO:0000313" key="1">
    <source>
        <dbReference type="EMBL" id="MDY0883545.1"/>
    </source>
</evidence>
<dbReference type="EMBL" id="JAXCLW010000002">
    <property type="protein sequence ID" value="MDY0883545.1"/>
    <property type="molecule type" value="Genomic_DNA"/>
</dbReference>
<dbReference type="InterPro" id="IPR036866">
    <property type="entry name" value="RibonucZ/Hydroxyglut_hydro"/>
</dbReference>
<protein>
    <recommendedName>
        <fullName evidence="3">Metallo-beta-lactamase superfamily protein</fullName>
    </recommendedName>
</protein>
<evidence type="ECO:0000313" key="2">
    <source>
        <dbReference type="Proteomes" id="UP001279642"/>
    </source>
</evidence>
<dbReference type="Proteomes" id="UP001279642">
    <property type="component" value="Unassembled WGS sequence"/>
</dbReference>
<sequence>MPWGILDQLARGRVDLIDGKGKIEESIRHFPAPGHTPVAMQSSCTLKTRARSFSGDAVKYVKEIIICRCDMAFGTVEQGTASIERILWTVDCIVPGHFPGLTKQPNGSFLWDEPAHFDLLVR</sequence>
<accession>A0ABU5EC17</accession>